<dbReference type="InterPro" id="IPR051781">
    <property type="entry name" value="Metallo-dep_Hydrolase"/>
</dbReference>
<name>A0A933SHT1_UNCEI</name>
<evidence type="ECO:0000259" key="2">
    <source>
        <dbReference type="Pfam" id="PF01979"/>
    </source>
</evidence>
<dbReference type="SUPFAM" id="SSF51556">
    <property type="entry name" value="Metallo-dependent hydrolases"/>
    <property type="match status" value="1"/>
</dbReference>
<dbReference type="EMBL" id="JACRIW010000099">
    <property type="protein sequence ID" value="MBI5170588.1"/>
    <property type="molecule type" value="Genomic_DNA"/>
</dbReference>
<protein>
    <submittedName>
        <fullName evidence="3">Amidohydrolase family protein</fullName>
    </submittedName>
</protein>
<reference evidence="3" key="1">
    <citation type="submission" date="2020-07" db="EMBL/GenBank/DDBJ databases">
        <title>Huge and variable diversity of episymbiotic CPR bacteria and DPANN archaea in groundwater ecosystems.</title>
        <authorList>
            <person name="He C.Y."/>
            <person name="Keren R."/>
            <person name="Whittaker M."/>
            <person name="Farag I.F."/>
            <person name="Doudna J."/>
            <person name="Cate J.H.D."/>
            <person name="Banfield J.F."/>
        </authorList>
    </citation>
    <scope>NUCLEOTIDE SEQUENCE</scope>
    <source>
        <strain evidence="3">NC_groundwater_1813_Pr3_B-0.1um_71_17</strain>
    </source>
</reference>
<dbReference type="Gene3D" id="3.20.20.140">
    <property type="entry name" value="Metal-dependent hydrolases"/>
    <property type="match status" value="1"/>
</dbReference>
<evidence type="ECO:0000313" key="4">
    <source>
        <dbReference type="Proteomes" id="UP000696931"/>
    </source>
</evidence>
<feature type="chain" id="PRO_5036967583" evidence="1">
    <location>
        <begin position="28"/>
        <end position="450"/>
    </location>
</feature>
<organism evidence="3 4">
    <name type="scientific">Eiseniibacteriota bacterium</name>
    <dbReference type="NCBI Taxonomy" id="2212470"/>
    <lineage>
        <taxon>Bacteria</taxon>
        <taxon>Candidatus Eiseniibacteriota</taxon>
    </lineage>
</organism>
<accession>A0A933SHT1</accession>
<dbReference type="Proteomes" id="UP000696931">
    <property type="component" value="Unassembled WGS sequence"/>
</dbReference>
<dbReference type="InterPro" id="IPR006680">
    <property type="entry name" value="Amidohydro-rel"/>
</dbReference>
<dbReference type="PANTHER" id="PTHR43135">
    <property type="entry name" value="ALPHA-D-RIBOSE 1-METHYLPHOSPHONATE 5-TRIPHOSPHATE DIPHOSPHATASE"/>
    <property type="match status" value="1"/>
</dbReference>
<proteinExistence type="predicted"/>
<dbReference type="SUPFAM" id="SSF51338">
    <property type="entry name" value="Composite domain of metallo-dependent hydrolases"/>
    <property type="match status" value="1"/>
</dbReference>
<sequence length="450" mass="48180">MSRRTHVSIAARFALAAWLAGATAAWAGPEVPGAAGRYAITGATVHTVTRGDVPNATLVFENGRIVSIEANGAVPAGAKVIDQKGRHVYPGFIDANTQLGLIEVGTVTGANDTQEVGNVNPNLRAEVMVNPDSDLLPVARVNGVTSALVIPGGGAIHGLSALLHLDGWTQEDMTVQRAVALHVNWPNMTPQRAWWMQQSDEDQNRQRDEAIAAIRSAFDDARAYEKARAAEGAAGVPKHDADTRWDAMRRVVRGEVPVWFHADHVAQIRALLAFVDEQKLTRVAIVGGRDAWMLAPELKARDIAVIVAGTEVMPGRRWDAYDEAFALPGKLAAAGVRFCIASQGGGFSAANVRNLPHHAGFAAAFGLPREEALKAVTLYPAQIVGAGDRLGSIEPGKIADLQITDGDPLETTTQCLAVFIAGRPVEMSNRQVRLFQKYDARPRGPHARAR</sequence>
<comment type="caution">
    <text evidence="3">The sequence shown here is derived from an EMBL/GenBank/DDBJ whole genome shotgun (WGS) entry which is preliminary data.</text>
</comment>
<dbReference type="GO" id="GO:0016810">
    <property type="term" value="F:hydrolase activity, acting on carbon-nitrogen (but not peptide) bonds"/>
    <property type="evidence" value="ECO:0007669"/>
    <property type="project" value="InterPro"/>
</dbReference>
<dbReference type="InterPro" id="IPR011059">
    <property type="entry name" value="Metal-dep_hydrolase_composite"/>
</dbReference>
<evidence type="ECO:0000256" key="1">
    <source>
        <dbReference type="SAM" id="SignalP"/>
    </source>
</evidence>
<gene>
    <name evidence="3" type="ORF">HZA61_13955</name>
</gene>
<dbReference type="InterPro" id="IPR032466">
    <property type="entry name" value="Metal_Hydrolase"/>
</dbReference>
<dbReference type="AlphaFoldDB" id="A0A933SHT1"/>
<keyword evidence="1" id="KW-0732">Signal</keyword>
<feature type="domain" description="Amidohydrolase-related" evidence="2">
    <location>
        <begin position="326"/>
        <end position="411"/>
    </location>
</feature>
<evidence type="ECO:0000313" key="3">
    <source>
        <dbReference type="EMBL" id="MBI5170588.1"/>
    </source>
</evidence>
<dbReference type="Pfam" id="PF01979">
    <property type="entry name" value="Amidohydro_1"/>
    <property type="match status" value="1"/>
</dbReference>
<feature type="signal peptide" evidence="1">
    <location>
        <begin position="1"/>
        <end position="27"/>
    </location>
</feature>
<dbReference type="PANTHER" id="PTHR43135:SF3">
    <property type="entry name" value="ALPHA-D-RIBOSE 1-METHYLPHOSPHONATE 5-TRIPHOSPHATE DIPHOSPHATASE"/>
    <property type="match status" value="1"/>
</dbReference>